<gene>
    <name evidence="3" type="ORF">O4H49_02620</name>
</gene>
<evidence type="ECO:0000256" key="1">
    <source>
        <dbReference type="ARBA" id="ARBA00023125"/>
    </source>
</evidence>
<dbReference type="CDD" id="cd00093">
    <property type="entry name" value="HTH_XRE"/>
    <property type="match status" value="1"/>
</dbReference>
<dbReference type="Pfam" id="PF01381">
    <property type="entry name" value="HTH_3"/>
    <property type="match status" value="1"/>
</dbReference>
<dbReference type="SMART" id="SM00530">
    <property type="entry name" value="HTH_XRE"/>
    <property type="match status" value="1"/>
</dbReference>
<dbReference type="EMBL" id="JAPWGY010000001">
    <property type="protein sequence ID" value="MCZ4279655.1"/>
    <property type="molecule type" value="Genomic_DNA"/>
</dbReference>
<evidence type="ECO:0000313" key="3">
    <source>
        <dbReference type="EMBL" id="MCZ4279655.1"/>
    </source>
</evidence>
<dbReference type="RefSeq" id="WP_269421855.1">
    <property type="nucleotide sequence ID" value="NZ_JAPWGY010000001.1"/>
</dbReference>
<sequence>MKPIELIAATLPRERQRAGLSLSQLAKQAGIAKSTLSQLESGAGNPALETLWALATALNIPVSRLIDAPQPTTRLIRAGEGPRALSSEANYIATLLSSCPPSARRDIFRVCVQPGQARDSAPHPAGTMEHVILCSGRALVGPLEAPVELAPGDYFTYPGDRPHTFKALAPDTSAVLMMESI</sequence>
<dbReference type="Gene3D" id="2.60.120.10">
    <property type="entry name" value="Jelly Rolls"/>
    <property type="match status" value="1"/>
</dbReference>
<feature type="domain" description="HTH cro/C1-type" evidence="2">
    <location>
        <begin position="15"/>
        <end position="65"/>
    </location>
</feature>
<organism evidence="3 4">
    <name type="scientific">Kiloniella laminariae</name>
    <dbReference type="NCBI Taxonomy" id="454162"/>
    <lineage>
        <taxon>Bacteria</taxon>
        <taxon>Pseudomonadati</taxon>
        <taxon>Pseudomonadota</taxon>
        <taxon>Alphaproteobacteria</taxon>
        <taxon>Rhodospirillales</taxon>
        <taxon>Kiloniellaceae</taxon>
        <taxon>Kiloniella</taxon>
    </lineage>
</organism>
<dbReference type="CDD" id="cd02209">
    <property type="entry name" value="cupin_XRE_C"/>
    <property type="match status" value="1"/>
</dbReference>
<dbReference type="InterPro" id="IPR011051">
    <property type="entry name" value="RmlC_Cupin_sf"/>
</dbReference>
<name>A0ABT4LEX8_9PROT</name>
<dbReference type="PANTHER" id="PTHR46797">
    <property type="entry name" value="HTH-TYPE TRANSCRIPTIONAL REGULATOR"/>
    <property type="match status" value="1"/>
</dbReference>
<dbReference type="Proteomes" id="UP001069802">
    <property type="component" value="Unassembled WGS sequence"/>
</dbReference>
<dbReference type="InterPro" id="IPR010982">
    <property type="entry name" value="Lambda_DNA-bd_dom_sf"/>
</dbReference>
<keyword evidence="1" id="KW-0238">DNA-binding</keyword>
<dbReference type="SUPFAM" id="SSF47413">
    <property type="entry name" value="lambda repressor-like DNA-binding domains"/>
    <property type="match status" value="1"/>
</dbReference>
<dbReference type="InterPro" id="IPR001387">
    <property type="entry name" value="Cro/C1-type_HTH"/>
</dbReference>
<comment type="caution">
    <text evidence="3">The sequence shown here is derived from an EMBL/GenBank/DDBJ whole genome shotgun (WGS) entry which is preliminary data.</text>
</comment>
<reference evidence="3" key="1">
    <citation type="submission" date="2022-12" db="EMBL/GenBank/DDBJ databases">
        <title>Bacterial isolates from different developmental stages of Nematostella vectensis.</title>
        <authorList>
            <person name="Fraune S."/>
        </authorList>
    </citation>
    <scope>NUCLEOTIDE SEQUENCE</scope>
    <source>
        <strain evidence="3">G21630-S1</strain>
    </source>
</reference>
<dbReference type="PANTHER" id="PTHR46797:SF1">
    <property type="entry name" value="METHYLPHOSPHONATE SYNTHASE"/>
    <property type="match status" value="1"/>
</dbReference>
<protein>
    <submittedName>
        <fullName evidence="3">XRE family transcriptional regulator</fullName>
    </submittedName>
</protein>
<proteinExistence type="predicted"/>
<keyword evidence="4" id="KW-1185">Reference proteome</keyword>
<dbReference type="InterPro" id="IPR014710">
    <property type="entry name" value="RmlC-like_jellyroll"/>
</dbReference>
<evidence type="ECO:0000313" key="4">
    <source>
        <dbReference type="Proteomes" id="UP001069802"/>
    </source>
</evidence>
<accession>A0ABT4LEX8</accession>
<dbReference type="InterPro" id="IPR050807">
    <property type="entry name" value="TransReg_Diox_bact_type"/>
</dbReference>
<evidence type="ECO:0000259" key="2">
    <source>
        <dbReference type="PROSITE" id="PS50943"/>
    </source>
</evidence>
<dbReference type="Gene3D" id="1.10.260.40">
    <property type="entry name" value="lambda repressor-like DNA-binding domains"/>
    <property type="match status" value="1"/>
</dbReference>
<dbReference type="PROSITE" id="PS50943">
    <property type="entry name" value="HTH_CROC1"/>
    <property type="match status" value="1"/>
</dbReference>
<dbReference type="SUPFAM" id="SSF51182">
    <property type="entry name" value="RmlC-like cupins"/>
    <property type="match status" value="1"/>
</dbReference>